<sequence>MRLANKAGSGKKLTPVEGKILRGQAPLLGITMIVGTYADLPSHTLNRTAAFYLVGRMLFNWLYLSTTTHWKSFFRTAVFNINLIALFRILVLATIKINQK</sequence>
<proteinExistence type="predicted"/>
<feature type="transmembrane region" description="Helical" evidence="1">
    <location>
        <begin position="20"/>
        <end position="38"/>
    </location>
</feature>
<keyword evidence="1" id="KW-1133">Transmembrane helix</keyword>
<gene>
    <name evidence="2" type="ORF">OC846_004928</name>
</gene>
<comment type="caution">
    <text evidence="2">The sequence shown here is derived from an EMBL/GenBank/DDBJ whole genome shotgun (WGS) entry which is preliminary data.</text>
</comment>
<dbReference type="EMBL" id="JAPDMZ010000166">
    <property type="protein sequence ID" value="KAK0547282.1"/>
    <property type="molecule type" value="Genomic_DNA"/>
</dbReference>
<keyword evidence="1" id="KW-0472">Membrane</keyword>
<dbReference type="AlphaFoldDB" id="A0AAN6JQQ1"/>
<accession>A0AAN6JQQ1</accession>
<feature type="transmembrane region" description="Helical" evidence="1">
    <location>
        <begin position="44"/>
        <end position="64"/>
    </location>
</feature>
<dbReference type="Proteomes" id="UP001176517">
    <property type="component" value="Unassembled WGS sequence"/>
</dbReference>
<keyword evidence="3" id="KW-1185">Reference proteome</keyword>
<keyword evidence="1" id="KW-0812">Transmembrane</keyword>
<name>A0AAN6JQQ1_9BASI</name>
<feature type="transmembrane region" description="Helical" evidence="1">
    <location>
        <begin position="76"/>
        <end position="95"/>
    </location>
</feature>
<dbReference type="InterPro" id="IPR023352">
    <property type="entry name" value="MAPEG-like_dom_sf"/>
</dbReference>
<protein>
    <submittedName>
        <fullName evidence="2">Uncharacterized protein</fullName>
    </submittedName>
</protein>
<dbReference type="SUPFAM" id="SSF161084">
    <property type="entry name" value="MAPEG domain-like"/>
    <property type="match status" value="1"/>
</dbReference>
<evidence type="ECO:0000313" key="2">
    <source>
        <dbReference type="EMBL" id="KAK0547282.1"/>
    </source>
</evidence>
<evidence type="ECO:0000256" key="1">
    <source>
        <dbReference type="SAM" id="Phobius"/>
    </source>
</evidence>
<reference evidence="2" key="1">
    <citation type="journal article" date="2023" name="PhytoFront">
        <title>Draft Genome Resources of Seven Strains of Tilletia horrida, Causal Agent of Kernel Smut of Rice.</title>
        <authorList>
            <person name="Khanal S."/>
            <person name="Antony Babu S."/>
            <person name="Zhou X.G."/>
        </authorList>
    </citation>
    <scope>NUCLEOTIDE SEQUENCE</scope>
    <source>
        <strain evidence="2">TX6</strain>
    </source>
</reference>
<organism evidence="2 3">
    <name type="scientific">Tilletia horrida</name>
    <dbReference type="NCBI Taxonomy" id="155126"/>
    <lineage>
        <taxon>Eukaryota</taxon>
        <taxon>Fungi</taxon>
        <taxon>Dikarya</taxon>
        <taxon>Basidiomycota</taxon>
        <taxon>Ustilaginomycotina</taxon>
        <taxon>Exobasidiomycetes</taxon>
        <taxon>Tilletiales</taxon>
        <taxon>Tilletiaceae</taxon>
        <taxon>Tilletia</taxon>
    </lineage>
</organism>
<evidence type="ECO:0000313" key="3">
    <source>
        <dbReference type="Proteomes" id="UP001176517"/>
    </source>
</evidence>